<feature type="transmembrane region" description="Helical" evidence="1">
    <location>
        <begin position="79"/>
        <end position="104"/>
    </location>
</feature>
<gene>
    <name evidence="2" type="ORF">MSAN_00557300</name>
</gene>
<sequence>MPSKLFISHITLGQAATGINVLIAFFQYTLGLAIVALLIHFLPAVNPAVAWNVIGQKLHSSLWPTLLRTDKLRGSGFRVAFFSYLSFLTTLLIAVAGIVMPLGLSTGADLHAPSTPSPASFVADTSPIGLAGSPRDNFVYGRICGAFEPVACPGGAINTTVIPADIVKRFNSTPYGPFGMQFRRYYNGTAGFNYSILAPQFATTESLILRNGIFAVDGLIVDLDNPGIGLWNHTLPVGTSRGATWSEDVLWLEPVSECVDTNLTIDYVLEDAAYSANQVDNYNLVDHGGFYNLTSTYPTLDRNGQNISLQQHAYKGAVLSNFYTMTNLGLAARNASHEGRAFPVNWTQTGFFAGSTQTINMLYMGSVTIDNITANGGDLQTVCEGYGGLDTANISNVAVHCSMFLGPPQRTDGGNPLLPADNSTWTQRMFACASGTRSRMQTIDFTFNGTMDLTALAMTRRDIDTPAYQMSICSGAVLQTLFEDDPNLQTLRSDVFYVPAGGTDLWGVAEGGLPSVVPALAWSTISTDSTDAQIVDYSGVSNYALLRKFQDLLLADPLDGAAQIRKLMWTDIMANNLVGTDSSSTLLVHENVSAIAYDLRYAIPLFFLLLLWLPTFVIAAFVLTTGMLKVSYMRFLLTHTAPGRIVVGDSALRPSTHGPGFNPAYIPPSTPMASGAHAHDEVQWAKDAGRRPVFVGENHHLSKGSFVSVPTDASFYY</sequence>
<evidence type="ECO:0000313" key="3">
    <source>
        <dbReference type="Proteomes" id="UP000623467"/>
    </source>
</evidence>
<evidence type="ECO:0000313" key="2">
    <source>
        <dbReference type="EMBL" id="KAF7373476.1"/>
    </source>
</evidence>
<feature type="transmembrane region" description="Helical" evidence="1">
    <location>
        <begin position="601"/>
        <end position="624"/>
    </location>
</feature>
<dbReference type="OrthoDB" id="2369382at2759"/>
<dbReference type="AlphaFoldDB" id="A0A8H6ZBX4"/>
<keyword evidence="1" id="KW-0472">Membrane</keyword>
<accession>A0A8H6ZBX4</accession>
<keyword evidence="1" id="KW-1133">Transmembrane helix</keyword>
<proteinExistence type="predicted"/>
<keyword evidence="3" id="KW-1185">Reference proteome</keyword>
<organism evidence="2 3">
    <name type="scientific">Mycena sanguinolenta</name>
    <dbReference type="NCBI Taxonomy" id="230812"/>
    <lineage>
        <taxon>Eukaryota</taxon>
        <taxon>Fungi</taxon>
        <taxon>Dikarya</taxon>
        <taxon>Basidiomycota</taxon>
        <taxon>Agaricomycotina</taxon>
        <taxon>Agaricomycetes</taxon>
        <taxon>Agaricomycetidae</taxon>
        <taxon>Agaricales</taxon>
        <taxon>Marasmiineae</taxon>
        <taxon>Mycenaceae</taxon>
        <taxon>Mycena</taxon>
    </lineage>
</organism>
<evidence type="ECO:0000256" key="1">
    <source>
        <dbReference type="SAM" id="Phobius"/>
    </source>
</evidence>
<dbReference type="Proteomes" id="UP000623467">
    <property type="component" value="Unassembled WGS sequence"/>
</dbReference>
<comment type="caution">
    <text evidence="2">The sequence shown here is derived from an EMBL/GenBank/DDBJ whole genome shotgun (WGS) entry which is preliminary data.</text>
</comment>
<keyword evidence="1" id="KW-0812">Transmembrane</keyword>
<reference evidence="2" key="1">
    <citation type="submission" date="2020-05" db="EMBL/GenBank/DDBJ databases">
        <title>Mycena genomes resolve the evolution of fungal bioluminescence.</title>
        <authorList>
            <person name="Tsai I.J."/>
        </authorList>
    </citation>
    <scope>NUCLEOTIDE SEQUENCE</scope>
    <source>
        <strain evidence="2">160909Yilan</strain>
    </source>
</reference>
<dbReference type="EMBL" id="JACAZH010000003">
    <property type="protein sequence ID" value="KAF7373476.1"/>
    <property type="molecule type" value="Genomic_DNA"/>
</dbReference>
<name>A0A8H6ZBX4_9AGAR</name>
<protein>
    <submittedName>
        <fullName evidence="2">Uncharacterized protein</fullName>
    </submittedName>
</protein>